<sequence length="123" mass="14711">MRCDNYCPRYGEPQENVTHAIFECPPAVQAWELSSTPSSSQTFPTSSIYTNMDYLFWRKNSIMQPVDDIDPYSWIIWYIWKARNDKLFRGIDRDPRVSVRPGTMQMMQYLHLHMHKLLKKHKP</sequence>
<name>A0A3P6DBS2_BRAOL</name>
<evidence type="ECO:0000313" key="1">
    <source>
        <dbReference type="EMBL" id="VDD21704.1"/>
    </source>
</evidence>
<dbReference type="AlphaFoldDB" id="A0A3P6DBS2"/>
<dbReference type="EMBL" id="LR031874">
    <property type="protein sequence ID" value="VDD21704.1"/>
    <property type="molecule type" value="Genomic_DNA"/>
</dbReference>
<evidence type="ECO:0008006" key="2">
    <source>
        <dbReference type="Google" id="ProtNLM"/>
    </source>
</evidence>
<accession>A0A3P6DBS2</accession>
<organism evidence="1">
    <name type="scientific">Brassica oleracea</name>
    <name type="common">Wild cabbage</name>
    <dbReference type="NCBI Taxonomy" id="3712"/>
    <lineage>
        <taxon>Eukaryota</taxon>
        <taxon>Viridiplantae</taxon>
        <taxon>Streptophyta</taxon>
        <taxon>Embryophyta</taxon>
        <taxon>Tracheophyta</taxon>
        <taxon>Spermatophyta</taxon>
        <taxon>Magnoliopsida</taxon>
        <taxon>eudicotyledons</taxon>
        <taxon>Gunneridae</taxon>
        <taxon>Pentapetalae</taxon>
        <taxon>rosids</taxon>
        <taxon>malvids</taxon>
        <taxon>Brassicales</taxon>
        <taxon>Brassicaceae</taxon>
        <taxon>Brassiceae</taxon>
        <taxon>Brassica</taxon>
    </lineage>
</organism>
<proteinExistence type="predicted"/>
<protein>
    <recommendedName>
        <fullName evidence="2">Reverse transcriptase zinc-binding domain-containing protein</fullName>
    </recommendedName>
</protein>
<gene>
    <name evidence="1" type="ORF">BOLC2T07968H</name>
</gene>
<reference evidence="1" key="1">
    <citation type="submission" date="2018-11" db="EMBL/GenBank/DDBJ databases">
        <authorList>
            <consortium name="Genoscope - CEA"/>
            <person name="William W."/>
        </authorList>
    </citation>
    <scope>NUCLEOTIDE SEQUENCE</scope>
</reference>